<sequence length="73" mass="8075">FRLHPEALSLASTVPSFTVLNPSAGPIGLDPYSTLRPLPRDRDPQLEPSLRPQTERRQLGPRFSVRVIIISGS</sequence>
<dbReference type="EMBL" id="PGOL01043353">
    <property type="protein sequence ID" value="PKH91286.1"/>
    <property type="molecule type" value="Genomic_DNA"/>
</dbReference>
<evidence type="ECO:0000313" key="3">
    <source>
        <dbReference type="Proteomes" id="UP000233551"/>
    </source>
</evidence>
<accession>A0A2I0H1Q0</accession>
<organism evidence="2 3">
    <name type="scientific">Punica granatum</name>
    <name type="common">Pomegranate</name>
    <dbReference type="NCBI Taxonomy" id="22663"/>
    <lineage>
        <taxon>Eukaryota</taxon>
        <taxon>Viridiplantae</taxon>
        <taxon>Streptophyta</taxon>
        <taxon>Embryophyta</taxon>
        <taxon>Tracheophyta</taxon>
        <taxon>Spermatophyta</taxon>
        <taxon>Magnoliopsida</taxon>
        <taxon>eudicotyledons</taxon>
        <taxon>Gunneridae</taxon>
        <taxon>Pentapetalae</taxon>
        <taxon>rosids</taxon>
        <taxon>malvids</taxon>
        <taxon>Myrtales</taxon>
        <taxon>Lythraceae</taxon>
        <taxon>Punica</taxon>
    </lineage>
</organism>
<evidence type="ECO:0000256" key="1">
    <source>
        <dbReference type="SAM" id="MobiDB-lite"/>
    </source>
</evidence>
<comment type="caution">
    <text evidence="2">The sequence shown here is derived from an EMBL/GenBank/DDBJ whole genome shotgun (WGS) entry which is preliminary data.</text>
</comment>
<dbReference type="Proteomes" id="UP000233551">
    <property type="component" value="Unassembled WGS sequence"/>
</dbReference>
<keyword evidence="3" id="KW-1185">Reference proteome</keyword>
<evidence type="ECO:0000313" key="2">
    <source>
        <dbReference type="EMBL" id="PKH91286.1"/>
    </source>
</evidence>
<reference evidence="2 3" key="1">
    <citation type="submission" date="2017-11" db="EMBL/GenBank/DDBJ databases">
        <title>De-novo sequencing of pomegranate (Punica granatum L.) genome.</title>
        <authorList>
            <person name="Akparov Z."/>
            <person name="Amiraslanov A."/>
            <person name="Hajiyeva S."/>
            <person name="Abbasov M."/>
            <person name="Kaur K."/>
            <person name="Hamwieh A."/>
            <person name="Solovyev V."/>
            <person name="Salamov A."/>
            <person name="Braich B."/>
            <person name="Kosarev P."/>
            <person name="Mahmoud A."/>
            <person name="Hajiyev E."/>
            <person name="Babayeva S."/>
            <person name="Izzatullayeva V."/>
            <person name="Mammadov A."/>
            <person name="Mammadov A."/>
            <person name="Sharifova S."/>
            <person name="Ojaghi J."/>
            <person name="Eynullazada K."/>
            <person name="Bayramov B."/>
            <person name="Abdulazimova A."/>
            <person name="Shahmuradov I."/>
        </authorList>
    </citation>
    <scope>NUCLEOTIDE SEQUENCE [LARGE SCALE GENOMIC DNA]</scope>
    <source>
        <strain evidence="3">cv. AG2017</strain>
        <tissue evidence="2">Leaf</tissue>
    </source>
</reference>
<proteinExistence type="predicted"/>
<feature type="region of interest" description="Disordered" evidence="1">
    <location>
        <begin position="30"/>
        <end position="57"/>
    </location>
</feature>
<name>A0A2I0H1Q0_PUNGR</name>
<gene>
    <name evidence="2" type="ORF">CRG98_049867</name>
</gene>
<feature type="non-terminal residue" evidence="2">
    <location>
        <position position="1"/>
    </location>
</feature>
<protein>
    <submittedName>
        <fullName evidence="2">Uncharacterized protein</fullName>
    </submittedName>
</protein>
<dbReference type="AlphaFoldDB" id="A0A2I0H1Q0"/>